<reference evidence="2" key="1">
    <citation type="journal article" date="2014" name="Nat. Commun.">
        <title>The emerging biofuel crop Camelina sativa retains a highly undifferentiated hexaploid genome structure.</title>
        <authorList>
            <person name="Kagale S."/>
            <person name="Koh C."/>
            <person name="Nixon J."/>
            <person name="Bollina V."/>
            <person name="Clarke W.E."/>
            <person name="Tuteja R."/>
            <person name="Spillane C."/>
            <person name="Robinson S.J."/>
            <person name="Links M.G."/>
            <person name="Clarke C."/>
            <person name="Higgins E.E."/>
            <person name="Huebert T."/>
            <person name="Sharpe A.G."/>
            <person name="Parkin I.A."/>
        </authorList>
    </citation>
    <scope>NUCLEOTIDE SEQUENCE [LARGE SCALE GENOMIC DNA]</scope>
    <source>
        <strain evidence="2">cv. DH55</strain>
    </source>
</reference>
<reference evidence="3" key="2">
    <citation type="submission" date="2025-08" db="UniProtKB">
        <authorList>
            <consortium name="RefSeq"/>
        </authorList>
    </citation>
    <scope>IDENTIFICATION</scope>
    <source>
        <tissue evidence="3">Leaf</tissue>
    </source>
</reference>
<keyword evidence="2" id="KW-1185">Reference proteome</keyword>
<evidence type="ECO:0000256" key="1">
    <source>
        <dbReference type="SAM" id="MobiDB-lite"/>
    </source>
</evidence>
<sequence>MSSPSMKSPNMLSPANGIITGSPIPRLSTPPGPPVFNTPVKPAAVPFRTSPTTPQPMAYSSATASSLPVSTPSFYSNGSSVGSQRDLPDAVRMEEPIAADSPYVLFSANKVLKQKKLANVASLGFGAIVSAGREISPGPQIIQRDSHRCLNCGAYSNPYSSILIGSGQWSVSYANKIYI</sequence>
<feature type="region of interest" description="Disordered" evidence="1">
    <location>
        <begin position="1"/>
        <end position="60"/>
    </location>
</feature>
<feature type="compositionally biased region" description="Polar residues" evidence="1">
    <location>
        <begin position="1"/>
        <end position="13"/>
    </location>
</feature>
<dbReference type="Proteomes" id="UP000694864">
    <property type="component" value="Chromosome 16"/>
</dbReference>
<evidence type="ECO:0000313" key="2">
    <source>
        <dbReference type="Proteomes" id="UP000694864"/>
    </source>
</evidence>
<dbReference type="SUPFAM" id="SSF82919">
    <property type="entry name" value="Zn-finger domain of Sec23/24"/>
    <property type="match status" value="1"/>
</dbReference>
<dbReference type="RefSeq" id="XP_019093360.1">
    <property type="nucleotide sequence ID" value="XM_019237815.1"/>
</dbReference>
<evidence type="ECO:0000313" key="3">
    <source>
        <dbReference type="RefSeq" id="XP_019093360.1"/>
    </source>
</evidence>
<gene>
    <name evidence="3" type="primary">LOC109129535</name>
</gene>
<organism evidence="2 3">
    <name type="scientific">Camelina sativa</name>
    <name type="common">False flax</name>
    <name type="synonym">Myagrum sativum</name>
    <dbReference type="NCBI Taxonomy" id="90675"/>
    <lineage>
        <taxon>Eukaryota</taxon>
        <taxon>Viridiplantae</taxon>
        <taxon>Streptophyta</taxon>
        <taxon>Embryophyta</taxon>
        <taxon>Tracheophyta</taxon>
        <taxon>Spermatophyta</taxon>
        <taxon>Magnoliopsida</taxon>
        <taxon>eudicotyledons</taxon>
        <taxon>Gunneridae</taxon>
        <taxon>Pentapetalae</taxon>
        <taxon>rosids</taxon>
        <taxon>malvids</taxon>
        <taxon>Brassicales</taxon>
        <taxon>Brassicaceae</taxon>
        <taxon>Camelineae</taxon>
        <taxon>Camelina</taxon>
    </lineage>
</organism>
<proteinExistence type="predicted"/>
<name>A0ABM1R2X2_CAMSA</name>
<dbReference type="InterPro" id="IPR036174">
    <property type="entry name" value="Znf_Sec23_Sec24_sf"/>
</dbReference>
<accession>A0ABM1R2X2</accession>
<protein>
    <submittedName>
        <fullName evidence="3">Uncharacterized protein LOC109129535</fullName>
    </submittedName>
</protein>
<dbReference type="GeneID" id="109129535"/>